<organism evidence="1 2">
    <name type="scientific">Melastoma candidum</name>
    <dbReference type="NCBI Taxonomy" id="119954"/>
    <lineage>
        <taxon>Eukaryota</taxon>
        <taxon>Viridiplantae</taxon>
        <taxon>Streptophyta</taxon>
        <taxon>Embryophyta</taxon>
        <taxon>Tracheophyta</taxon>
        <taxon>Spermatophyta</taxon>
        <taxon>Magnoliopsida</taxon>
        <taxon>eudicotyledons</taxon>
        <taxon>Gunneridae</taxon>
        <taxon>Pentapetalae</taxon>
        <taxon>rosids</taxon>
        <taxon>malvids</taxon>
        <taxon>Myrtales</taxon>
        <taxon>Melastomataceae</taxon>
        <taxon>Melastomatoideae</taxon>
        <taxon>Melastomateae</taxon>
        <taxon>Melastoma</taxon>
    </lineage>
</organism>
<comment type="caution">
    <text evidence="1">The sequence shown here is derived from an EMBL/GenBank/DDBJ whole genome shotgun (WGS) entry which is preliminary data.</text>
</comment>
<keyword evidence="2" id="KW-1185">Reference proteome</keyword>
<accession>A0ACB9R286</accession>
<sequence length="129" mass="14046">MRFSLACGITFLDISYIKSRTVGWVASFCSKLFLSPKHGSIIFSVYNHGSFLASAADCNPVHRLVPLRGSLRHGFYSKTCPDIEKIVSDAVAKKCSEIPTARANALRILIHDCFVEGCDASTMISSNGT</sequence>
<dbReference type="Proteomes" id="UP001057402">
    <property type="component" value="Chromosome 4"/>
</dbReference>
<reference evidence="2" key="1">
    <citation type="journal article" date="2023" name="Front. Plant Sci.">
        <title>Chromosomal-level genome assembly of Melastoma candidum provides insights into trichome evolution.</title>
        <authorList>
            <person name="Zhong Y."/>
            <person name="Wu W."/>
            <person name="Sun C."/>
            <person name="Zou P."/>
            <person name="Liu Y."/>
            <person name="Dai S."/>
            <person name="Zhou R."/>
        </authorList>
    </citation>
    <scope>NUCLEOTIDE SEQUENCE [LARGE SCALE GENOMIC DNA]</scope>
</reference>
<dbReference type="EMBL" id="CM042883">
    <property type="protein sequence ID" value="KAI4373137.1"/>
    <property type="molecule type" value="Genomic_DNA"/>
</dbReference>
<evidence type="ECO:0000313" key="1">
    <source>
        <dbReference type="EMBL" id="KAI4373137.1"/>
    </source>
</evidence>
<gene>
    <name evidence="1" type="ORF">MLD38_011296</name>
</gene>
<proteinExistence type="predicted"/>
<name>A0ACB9R286_9MYRT</name>
<protein>
    <submittedName>
        <fullName evidence="1">Uncharacterized protein</fullName>
    </submittedName>
</protein>
<evidence type="ECO:0000313" key="2">
    <source>
        <dbReference type="Proteomes" id="UP001057402"/>
    </source>
</evidence>